<dbReference type="EMBL" id="FPBT01000009">
    <property type="protein sequence ID" value="SFU52455.1"/>
    <property type="molecule type" value="Genomic_DNA"/>
</dbReference>
<name>A0A1I7GVM0_9FIRM</name>
<dbReference type="InterPro" id="IPR041069">
    <property type="entry name" value="FeoB_Cyto"/>
</dbReference>
<evidence type="ECO:0000256" key="13">
    <source>
        <dbReference type="ARBA" id="ARBA00023136"/>
    </source>
</evidence>
<dbReference type="PANTHER" id="PTHR43185">
    <property type="entry name" value="FERROUS IRON TRANSPORT PROTEIN B"/>
    <property type="match status" value="1"/>
</dbReference>
<feature type="binding site" evidence="15">
    <location>
        <begin position="54"/>
        <end position="57"/>
    </location>
    <ligand>
        <name>GTP</name>
        <dbReference type="ChEBI" id="CHEBI:37565"/>
        <label>1</label>
    </ligand>
</feature>
<keyword evidence="10 17" id="KW-0408">Iron</keyword>
<evidence type="ECO:0000256" key="4">
    <source>
        <dbReference type="ARBA" id="ARBA00022475"/>
    </source>
</evidence>
<keyword evidence="9 17" id="KW-1133">Transmembrane helix</keyword>
<keyword evidence="7 17" id="KW-0812">Transmembrane</keyword>
<evidence type="ECO:0000256" key="15">
    <source>
        <dbReference type="PIRSR" id="PIRSR603373-1"/>
    </source>
</evidence>
<evidence type="ECO:0000256" key="7">
    <source>
        <dbReference type="ARBA" id="ARBA00022692"/>
    </source>
</evidence>
<evidence type="ECO:0000256" key="14">
    <source>
        <dbReference type="NCBIfam" id="TIGR00437"/>
    </source>
</evidence>
<dbReference type="InterPro" id="IPR011640">
    <property type="entry name" value="Fe2_transport_prot_B_C"/>
</dbReference>
<feature type="transmembrane region" description="Helical" evidence="17">
    <location>
        <begin position="290"/>
        <end position="315"/>
    </location>
</feature>
<feature type="binding site" evidence="16">
    <location>
        <position position="23"/>
    </location>
    <ligand>
        <name>Mg(2+)</name>
        <dbReference type="ChEBI" id="CHEBI:18420"/>
        <label>2</label>
    </ligand>
</feature>
<evidence type="ECO:0000256" key="11">
    <source>
        <dbReference type="ARBA" id="ARBA00023065"/>
    </source>
</evidence>
<keyword evidence="3 17" id="KW-0813">Transport</keyword>
<evidence type="ECO:0000256" key="3">
    <source>
        <dbReference type="ARBA" id="ARBA00022448"/>
    </source>
</evidence>
<keyword evidence="13 17" id="KW-0472">Membrane</keyword>
<dbReference type="RefSeq" id="WP_090471032.1">
    <property type="nucleotide sequence ID" value="NZ_FOWF01000010.1"/>
</dbReference>
<dbReference type="InterPro" id="IPR030389">
    <property type="entry name" value="G_FEOB_dom"/>
</dbReference>
<keyword evidence="8 15" id="KW-0547">Nucleotide-binding</keyword>
<dbReference type="InterPro" id="IPR027417">
    <property type="entry name" value="P-loop_NTPase"/>
</dbReference>
<protein>
    <recommendedName>
        <fullName evidence="14 17">Ferrous iron transport protein B</fullName>
    </recommendedName>
</protein>
<keyword evidence="12 15" id="KW-0342">GTP-binding</keyword>
<evidence type="ECO:0000256" key="2">
    <source>
        <dbReference type="ARBA" id="ARBA00004429"/>
    </source>
</evidence>
<dbReference type="InterPro" id="IPR003373">
    <property type="entry name" value="Fe2_transport_prot-B"/>
</dbReference>
<feature type="binding site" evidence="15">
    <location>
        <begin position="9"/>
        <end position="16"/>
    </location>
    <ligand>
        <name>GTP</name>
        <dbReference type="ChEBI" id="CHEBI:37565"/>
        <label>1</label>
    </ligand>
</feature>
<evidence type="ECO:0000256" key="9">
    <source>
        <dbReference type="ARBA" id="ARBA00022989"/>
    </source>
</evidence>
<evidence type="ECO:0000256" key="16">
    <source>
        <dbReference type="PIRSR" id="PIRSR603373-2"/>
    </source>
</evidence>
<feature type="binding site" evidence="15">
    <location>
        <begin position="34"/>
        <end position="38"/>
    </location>
    <ligand>
        <name>GTP</name>
        <dbReference type="ChEBI" id="CHEBI:37565"/>
        <label>1</label>
    </ligand>
</feature>
<dbReference type="NCBIfam" id="TIGR00437">
    <property type="entry name" value="feoB"/>
    <property type="match status" value="1"/>
</dbReference>
<dbReference type="InterPro" id="IPR011642">
    <property type="entry name" value="Gate_dom"/>
</dbReference>
<evidence type="ECO:0000256" key="5">
    <source>
        <dbReference type="ARBA" id="ARBA00022496"/>
    </source>
</evidence>
<comment type="function">
    <text evidence="1 17">Probable transporter of a GTP-driven Fe(2+) uptake system.</text>
</comment>
<dbReference type="Gene3D" id="3.40.50.300">
    <property type="entry name" value="P-loop containing nucleotide triphosphate hydrolases"/>
    <property type="match status" value="1"/>
</dbReference>
<evidence type="ECO:0000313" key="19">
    <source>
        <dbReference type="EMBL" id="SFU52455.1"/>
    </source>
</evidence>
<dbReference type="SUPFAM" id="SSF52540">
    <property type="entry name" value="P-loop containing nucleoside triphosphate hydrolases"/>
    <property type="match status" value="1"/>
</dbReference>
<proteinExistence type="inferred from homology"/>
<keyword evidence="11" id="KW-0406">Ion transport</keyword>
<keyword evidence="4" id="KW-1003">Cell membrane</keyword>
<dbReference type="STRING" id="155865.SAMN05216515_11074"/>
<dbReference type="PANTHER" id="PTHR43185:SF1">
    <property type="entry name" value="FE(2+) TRANSPORTER FEOB"/>
    <property type="match status" value="1"/>
</dbReference>
<dbReference type="Pfam" id="PF07670">
    <property type="entry name" value="Gate"/>
    <property type="match status" value="2"/>
</dbReference>
<feature type="transmembrane region" description="Helical" evidence="17">
    <location>
        <begin position="397"/>
        <end position="421"/>
    </location>
</feature>
<feature type="binding site" evidence="16">
    <location>
        <position position="20"/>
    </location>
    <ligand>
        <name>Mg(2+)</name>
        <dbReference type="ChEBI" id="CHEBI:18420"/>
        <label>2</label>
    </ligand>
</feature>
<dbReference type="GO" id="GO:0005886">
    <property type="term" value="C:plasma membrane"/>
    <property type="evidence" value="ECO:0007669"/>
    <property type="project" value="UniProtKB-SubCell"/>
</dbReference>
<dbReference type="FunFam" id="3.40.50.300:FF:000426">
    <property type="entry name" value="Ferrous iron transport protein B"/>
    <property type="match status" value="1"/>
</dbReference>
<dbReference type="Proteomes" id="UP000198817">
    <property type="component" value="Unassembled WGS sequence"/>
</dbReference>
<dbReference type="PROSITE" id="PS51711">
    <property type="entry name" value="G_FEOB"/>
    <property type="match status" value="1"/>
</dbReference>
<feature type="transmembrane region" description="Helical" evidence="17">
    <location>
        <begin position="623"/>
        <end position="642"/>
    </location>
</feature>
<keyword evidence="5 17" id="KW-0410">Iron transport</keyword>
<dbReference type="InterPro" id="IPR050860">
    <property type="entry name" value="FeoB_GTPase"/>
</dbReference>
<reference evidence="19 20" key="1">
    <citation type="submission" date="2016-10" db="EMBL/GenBank/DDBJ databases">
        <authorList>
            <person name="de Groot N.N."/>
        </authorList>
    </citation>
    <scope>NUCLEOTIDE SEQUENCE [LARGE SCALE GENOMIC DNA]</scope>
    <source>
        <strain evidence="19 20">KHGC13</strain>
    </source>
</reference>
<dbReference type="OrthoDB" id="9809127at2"/>
<feature type="transmembrane region" description="Helical" evidence="17">
    <location>
        <begin position="654"/>
        <end position="677"/>
    </location>
</feature>
<dbReference type="Pfam" id="PF02421">
    <property type="entry name" value="FeoB_N"/>
    <property type="match status" value="1"/>
</dbReference>
<comment type="subcellular location">
    <subcellularLocation>
        <location evidence="2">Cell inner membrane</location>
        <topology evidence="2">Multi-pass membrane protein</topology>
    </subcellularLocation>
    <subcellularLocation>
        <location evidence="17">Cell membrane</location>
        <topology evidence="17">Multi-pass membrane protein</topology>
    </subcellularLocation>
</comment>
<feature type="domain" description="FeoB-type G" evidence="18">
    <location>
        <begin position="2"/>
        <end position="163"/>
    </location>
</feature>
<evidence type="ECO:0000256" key="8">
    <source>
        <dbReference type="ARBA" id="ARBA00022741"/>
    </source>
</evidence>
<dbReference type="GO" id="GO:0015093">
    <property type="term" value="F:ferrous iron transmembrane transporter activity"/>
    <property type="evidence" value="ECO:0007669"/>
    <property type="project" value="UniProtKB-UniRule"/>
</dbReference>
<dbReference type="AlphaFoldDB" id="A0A1I7GVM0"/>
<keyword evidence="6" id="KW-0997">Cell inner membrane</keyword>
<evidence type="ECO:0000259" key="18">
    <source>
        <dbReference type="PROSITE" id="PS51711"/>
    </source>
</evidence>
<sequence>MSIKIALAGNPNCGKTTLFNDLTGSTQYVGNWPGVTVEKKEGRLSGHKDVIIQDLPGIYSLSPYTLEEVVSRNYLVNEKPDVILNIVDGTNIERNLYLTTQLVEIGLPVVLAFNMMDLVRKNGDRIDTEKLGRELGCKTIEISALHSENTKKAAELAIREAETFRREKLEGKRRELPHVFTGSVEHALAHIEESIQDTVEPENLRWFAVKLFERDTKATDGLQLPEGLIKHIDLHVKDCEKEVDDDAESIITNQRYTYIQEIVADTVKKKQSRHAMTTSDKIDRVVTNRIAALPIFAAIMWLVYFISVTTLGSWLTDWTNDVLFGRWITNGATAGLDAIGAPGWLESLLVDGIIGGVGTVLGFVPQMILLFLCLSILEDSGYMARVAFIMDRIFRRFGLSGKSFIPMLIGTGCGVPAIMAARTIENEKDRRMTIMLSTFMPCGAKMEIVAMMTLVCFPGSKFVAPGMYFLGLAIVICSGIALKKTRYFSSDPAPFVMELPAYHIPTVKGVLIHVWERAKAFIIKAGTIIFSMCIVIWFLMHFGPSGFLADDIDSSFLRYIGEVLKWIFMPLGFGTWQGAVASVSAEVAKEQATATLGMLAHATSDAETAVATAINAMFGGSKLVGMCFLLFNIFDAPCMVAIATAFREQGTRRWGWITFAFQMGIGYFLALCTYQIGAFVSSGAFTLGTAVAVAVMVAAIYFIFRRNPYRKKNTLDGAIAGAEV</sequence>
<evidence type="ECO:0000313" key="20">
    <source>
        <dbReference type="Proteomes" id="UP000198817"/>
    </source>
</evidence>
<dbReference type="GO" id="GO:0046872">
    <property type="term" value="F:metal ion binding"/>
    <property type="evidence" value="ECO:0007669"/>
    <property type="project" value="UniProtKB-KW"/>
</dbReference>
<feature type="binding site" evidence="16">
    <location>
        <position position="24"/>
    </location>
    <ligand>
        <name>Mg(2+)</name>
        <dbReference type="ChEBI" id="CHEBI:18420"/>
        <label>2</label>
    </ligand>
</feature>
<accession>A0A1I7GVM0</accession>
<keyword evidence="16" id="KW-0460">Magnesium</keyword>
<gene>
    <name evidence="19" type="ORF">SAMN05216508_10974</name>
</gene>
<dbReference type="Gene3D" id="1.10.287.1770">
    <property type="match status" value="1"/>
</dbReference>
<feature type="transmembrane region" description="Helical" evidence="17">
    <location>
        <begin position="521"/>
        <end position="540"/>
    </location>
</feature>
<organism evidence="19 20">
    <name type="scientific">Eubacterium pyruvativorans</name>
    <dbReference type="NCBI Taxonomy" id="155865"/>
    <lineage>
        <taxon>Bacteria</taxon>
        <taxon>Bacillati</taxon>
        <taxon>Bacillota</taxon>
        <taxon>Clostridia</taxon>
        <taxon>Eubacteriales</taxon>
        <taxon>Eubacteriaceae</taxon>
        <taxon>Eubacterium</taxon>
    </lineage>
</organism>
<evidence type="ECO:0000256" key="6">
    <source>
        <dbReference type="ARBA" id="ARBA00022519"/>
    </source>
</evidence>
<evidence type="ECO:0000256" key="1">
    <source>
        <dbReference type="ARBA" id="ARBA00003926"/>
    </source>
</evidence>
<evidence type="ECO:0000256" key="12">
    <source>
        <dbReference type="ARBA" id="ARBA00023134"/>
    </source>
</evidence>
<feature type="transmembrane region" description="Helical" evidence="17">
    <location>
        <begin position="353"/>
        <end position="377"/>
    </location>
</feature>
<feature type="transmembrane region" description="Helical" evidence="17">
    <location>
        <begin position="462"/>
        <end position="482"/>
    </location>
</feature>
<dbReference type="Pfam" id="PF07664">
    <property type="entry name" value="FeoB_C"/>
    <property type="match status" value="1"/>
</dbReference>
<evidence type="ECO:0000256" key="17">
    <source>
        <dbReference type="RuleBase" id="RU362098"/>
    </source>
</evidence>
<comment type="similarity">
    <text evidence="17">Belongs to the TRAFAC class TrmE-Era-EngA-EngB-Septin-like GTPase superfamily. FeoB GTPase (TC 9.A.8) family.</text>
</comment>
<keyword evidence="16" id="KW-0479">Metal-binding</keyword>
<dbReference type="GO" id="GO:0005525">
    <property type="term" value="F:GTP binding"/>
    <property type="evidence" value="ECO:0007669"/>
    <property type="project" value="UniProtKB-KW"/>
</dbReference>
<evidence type="ECO:0000256" key="10">
    <source>
        <dbReference type="ARBA" id="ARBA00023004"/>
    </source>
</evidence>
<feature type="transmembrane region" description="Helical" evidence="17">
    <location>
        <begin position="683"/>
        <end position="704"/>
    </location>
</feature>
<feature type="binding site" evidence="15">
    <location>
        <begin position="114"/>
        <end position="117"/>
    </location>
    <ligand>
        <name>GTP</name>
        <dbReference type="ChEBI" id="CHEBI:37565"/>
        <label>1</label>
    </ligand>
</feature>
<keyword evidence="20" id="KW-1185">Reference proteome</keyword>
<dbReference type="Pfam" id="PF17910">
    <property type="entry name" value="FeoB_Cyto"/>
    <property type="match status" value="1"/>
</dbReference>
<dbReference type="CDD" id="cd01879">
    <property type="entry name" value="FeoB"/>
    <property type="match status" value="1"/>
</dbReference>